<feature type="non-terminal residue" evidence="2">
    <location>
        <position position="1"/>
    </location>
</feature>
<name>A0AA44DFB0_STRE0</name>
<keyword evidence="3" id="KW-1185">Reference proteome</keyword>
<sequence>LSPSPGGTPPGIAPGEPDPSGDERYRVGVALPKAPETAHAYRAQGGATAADAARLAKALGFAGAPVKGPVGWRVGPEKDGSGPSLSVYESGDWRYEARGPSTDDCRPGKQCGADPTAGPPVSDEAARRAAAPLMKALGLTDAAVSSEARGPVRLVTADPRVGGLPTRSWETRFTVDAGGGVAVAEGRLARLARGNAYPVISAEQAVRELNETVRAQWPKGGTGDCATSVPLDGVGVRTADRPGAEPSGPCEPRTDLPKRPREAVTTIRTAVLGLSSTAGRTGETLVPTWLFDGEQDGRPYRFAYPAVPLERLFPEAEPSDLRVVPHTKRDRRLEVAFTGGACSAYLVRVEETAEQVRLRRFEIPDGSGRVCAAIALPVNAVVELDGPVGDRAVVDAATGRPLPKGGTPTR</sequence>
<accession>A0AA44DFB0</accession>
<dbReference type="RefSeq" id="WP_168439583.1">
    <property type="nucleotide sequence ID" value="NZ_JAAXOU010000170.1"/>
</dbReference>
<comment type="caution">
    <text evidence="2">The sequence shown here is derived from an EMBL/GenBank/DDBJ whole genome shotgun (WGS) entry which is preliminary data.</text>
</comment>
<evidence type="ECO:0008006" key="4">
    <source>
        <dbReference type="Google" id="ProtNLM"/>
    </source>
</evidence>
<dbReference type="Proteomes" id="UP000570003">
    <property type="component" value="Unassembled WGS sequence"/>
</dbReference>
<dbReference type="AlphaFoldDB" id="A0AA44DFB0"/>
<feature type="region of interest" description="Disordered" evidence="1">
    <location>
        <begin position="66"/>
        <end position="125"/>
    </location>
</feature>
<evidence type="ECO:0000313" key="2">
    <source>
        <dbReference type="EMBL" id="NKY15393.1"/>
    </source>
</evidence>
<protein>
    <recommendedName>
        <fullName evidence="4">Large membrane protein</fullName>
    </recommendedName>
</protein>
<feature type="region of interest" description="Disordered" evidence="1">
    <location>
        <begin position="1"/>
        <end position="25"/>
    </location>
</feature>
<gene>
    <name evidence="2" type="ORF">HGA06_14870</name>
</gene>
<feature type="compositionally biased region" description="Pro residues" evidence="1">
    <location>
        <begin position="1"/>
        <end position="12"/>
    </location>
</feature>
<dbReference type="EMBL" id="JAAXOU010000170">
    <property type="protein sequence ID" value="NKY15393.1"/>
    <property type="molecule type" value="Genomic_DNA"/>
</dbReference>
<organism evidence="2 3">
    <name type="scientific">Streptomyces somaliensis (strain ATCC 33201 / DSM 40738 / JCM 12659 / KCTC 9044 / NCTC 11332 / NRRL B-12077 / IP 733)</name>
    <dbReference type="NCBI Taxonomy" id="1134445"/>
    <lineage>
        <taxon>Bacteria</taxon>
        <taxon>Bacillati</taxon>
        <taxon>Actinomycetota</taxon>
        <taxon>Actinomycetes</taxon>
        <taxon>Kitasatosporales</taxon>
        <taxon>Streptomycetaceae</taxon>
        <taxon>Streptomyces</taxon>
    </lineage>
</organism>
<feature type="compositionally biased region" description="Basic and acidic residues" evidence="1">
    <location>
        <begin position="91"/>
        <end position="107"/>
    </location>
</feature>
<evidence type="ECO:0000256" key="1">
    <source>
        <dbReference type="SAM" id="MobiDB-lite"/>
    </source>
</evidence>
<reference evidence="2 3" key="1">
    <citation type="submission" date="2020-04" db="EMBL/GenBank/DDBJ databases">
        <title>MicrobeNet Type strains.</title>
        <authorList>
            <person name="Nicholson A.C."/>
        </authorList>
    </citation>
    <scope>NUCLEOTIDE SEQUENCE [LARGE SCALE GENOMIC DNA]</scope>
    <source>
        <strain evidence="2 3">DSM 40738</strain>
    </source>
</reference>
<feature type="region of interest" description="Disordered" evidence="1">
    <location>
        <begin position="239"/>
        <end position="259"/>
    </location>
</feature>
<proteinExistence type="predicted"/>
<evidence type="ECO:0000313" key="3">
    <source>
        <dbReference type="Proteomes" id="UP000570003"/>
    </source>
</evidence>